<name>A0A7T7BLQ6_PENDI</name>
<dbReference type="InterPro" id="IPR001138">
    <property type="entry name" value="Zn2Cys6_DnaBD"/>
</dbReference>
<evidence type="ECO:0000256" key="1">
    <source>
        <dbReference type="ARBA" id="ARBA00023015"/>
    </source>
</evidence>
<dbReference type="Gene3D" id="4.10.240.10">
    <property type="entry name" value="Zn(2)-C6 fungal-type DNA-binding domain"/>
    <property type="match status" value="1"/>
</dbReference>
<dbReference type="RefSeq" id="XP_065957012.1">
    <property type="nucleotide sequence ID" value="XM_066101929.1"/>
</dbReference>
<dbReference type="GeneID" id="90953077"/>
<dbReference type="Proteomes" id="UP000595662">
    <property type="component" value="Chromosome 3"/>
</dbReference>
<dbReference type="GO" id="GO:0000981">
    <property type="term" value="F:DNA-binding transcription factor activity, RNA polymerase II-specific"/>
    <property type="evidence" value="ECO:0007669"/>
    <property type="project" value="InterPro"/>
</dbReference>
<dbReference type="GO" id="GO:0005634">
    <property type="term" value="C:nucleus"/>
    <property type="evidence" value="ECO:0007669"/>
    <property type="project" value="TreeGrafter"/>
</dbReference>
<evidence type="ECO:0000259" key="6">
    <source>
        <dbReference type="PROSITE" id="PS50048"/>
    </source>
</evidence>
<feature type="domain" description="Zn(2)-C6 fungal-type" evidence="6">
    <location>
        <begin position="7"/>
        <end position="35"/>
    </location>
</feature>
<dbReference type="PANTHER" id="PTHR37534">
    <property type="entry name" value="TRANSCRIPTIONAL ACTIVATOR PROTEIN UGA3"/>
    <property type="match status" value="1"/>
</dbReference>
<keyword evidence="1" id="KW-0805">Transcription regulation</keyword>
<evidence type="ECO:0000256" key="5">
    <source>
        <dbReference type="SAM" id="MobiDB-lite"/>
    </source>
</evidence>
<dbReference type="Pfam" id="PF00172">
    <property type="entry name" value="Zn_clus"/>
    <property type="match status" value="1"/>
</dbReference>
<evidence type="ECO:0000256" key="4">
    <source>
        <dbReference type="ARBA" id="ARBA00023242"/>
    </source>
</evidence>
<protein>
    <submittedName>
        <fullName evidence="7">Fungal transcriptional regulatory protein, N-terminal</fullName>
    </submittedName>
</protein>
<dbReference type="AlphaFoldDB" id="A0A7T7BLQ6"/>
<sequence length="231" mass="25883">MVSTSTGCITCKAKRLKCDETKPSCHQCEKRKVQCGGYKKDFKWRPFEEINLTSGRPTVAKAKKATLLSHQSPSVGKISQRLLTPPTTERLVSPIRRQSHKYTSSRSPLDSPAHSSPTSINSFLSTETRFSEDLSVEQEDISMAKCTEPPFDINASTSTDYSPFNFLSFENPFQDSLSRTNSLVSDVDADHARNLAFFPAQPDSDASRLSFSQLLEDENDEIEEMIRMSDL</sequence>
<feature type="region of interest" description="Disordered" evidence="5">
    <location>
        <begin position="70"/>
        <end position="122"/>
    </location>
</feature>
<keyword evidence="3" id="KW-0804">Transcription</keyword>
<evidence type="ECO:0000313" key="7">
    <source>
        <dbReference type="EMBL" id="QQK44422.1"/>
    </source>
</evidence>
<proteinExistence type="predicted"/>
<evidence type="ECO:0000256" key="3">
    <source>
        <dbReference type="ARBA" id="ARBA00023163"/>
    </source>
</evidence>
<dbReference type="EMBL" id="CP060776">
    <property type="protein sequence ID" value="QQK44422.1"/>
    <property type="molecule type" value="Genomic_DNA"/>
</dbReference>
<accession>A0A7T7BLQ6</accession>
<dbReference type="CDD" id="cd00067">
    <property type="entry name" value="GAL4"/>
    <property type="match status" value="1"/>
</dbReference>
<dbReference type="PROSITE" id="PS50048">
    <property type="entry name" value="ZN2_CY6_FUNGAL_2"/>
    <property type="match status" value="1"/>
</dbReference>
<dbReference type="PANTHER" id="PTHR37534:SF15">
    <property type="entry name" value="ZN(II)2CYS6 TRANSCRIPTION FACTOR (EUROFUNG)"/>
    <property type="match status" value="1"/>
</dbReference>
<dbReference type="PROSITE" id="PS00463">
    <property type="entry name" value="ZN2_CY6_FUNGAL_1"/>
    <property type="match status" value="1"/>
</dbReference>
<dbReference type="GO" id="GO:0008270">
    <property type="term" value="F:zinc ion binding"/>
    <property type="evidence" value="ECO:0007669"/>
    <property type="project" value="InterPro"/>
</dbReference>
<dbReference type="SMART" id="SM00066">
    <property type="entry name" value="GAL4"/>
    <property type="match status" value="1"/>
</dbReference>
<evidence type="ECO:0000313" key="8">
    <source>
        <dbReference type="Proteomes" id="UP000595662"/>
    </source>
</evidence>
<keyword evidence="4" id="KW-0539">Nucleus</keyword>
<dbReference type="InterPro" id="IPR036864">
    <property type="entry name" value="Zn2-C6_fun-type_DNA-bd_sf"/>
</dbReference>
<dbReference type="GO" id="GO:0045944">
    <property type="term" value="P:positive regulation of transcription by RNA polymerase II"/>
    <property type="evidence" value="ECO:0007669"/>
    <property type="project" value="TreeGrafter"/>
</dbReference>
<reference evidence="7 8" key="1">
    <citation type="submission" date="2020-08" db="EMBL/GenBank/DDBJ databases">
        <title>The completed genome sequence of the pathogenic ascomycete fungus Penicillium digitatum.</title>
        <authorList>
            <person name="Wang M."/>
        </authorList>
    </citation>
    <scope>NUCLEOTIDE SEQUENCE [LARGE SCALE GENOMIC DNA]</scope>
    <source>
        <strain evidence="7 8">PdW03</strain>
    </source>
</reference>
<gene>
    <name evidence="7" type="ORF">Pdw03_8323</name>
</gene>
<dbReference type="GO" id="GO:0000976">
    <property type="term" value="F:transcription cis-regulatory region binding"/>
    <property type="evidence" value="ECO:0007669"/>
    <property type="project" value="TreeGrafter"/>
</dbReference>
<feature type="compositionally biased region" description="Polar residues" evidence="5">
    <location>
        <begin position="101"/>
        <end position="122"/>
    </location>
</feature>
<evidence type="ECO:0000256" key="2">
    <source>
        <dbReference type="ARBA" id="ARBA00023125"/>
    </source>
</evidence>
<organism evidence="7 8">
    <name type="scientific">Penicillium digitatum</name>
    <name type="common">Green mold</name>
    <dbReference type="NCBI Taxonomy" id="36651"/>
    <lineage>
        <taxon>Eukaryota</taxon>
        <taxon>Fungi</taxon>
        <taxon>Dikarya</taxon>
        <taxon>Ascomycota</taxon>
        <taxon>Pezizomycotina</taxon>
        <taxon>Eurotiomycetes</taxon>
        <taxon>Eurotiomycetidae</taxon>
        <taxon>Eurotiales</taxon>
        <taxon>Aspergillaceae</taxon>
        <taxon>Penicillium</taxon>
    </lineage>
</organism>
<keyword evidence="2" id="KW-0238">DNA-binding</keyword>
<dbReference type="SUPFAM" id="SSF57701">
    <property type="entry name" value="Zn2/Cys6 DNA-binding domain"/>
    <property type="match status" value="1"/>
</dbReference>